<proteinExistence type="inferred from homology"/>
<dbReference type="Pfam" id="PF01885">
    <property type="entry name" value="PTS_2-RNA"/>
    <property type="match status" value="1"/>
</dbReference>
<comment type="similarity">
    <text evidence="2">Belongs to the KptA/TPT1 family.</text>
</comment>
<accession>A0A0X8HT40</accession>
<protein>
    <recommendedName>
        <fullName evidence="3">2'-phosphotransferase</fullName>
        <ecNumber evidence="3">2.7.1.160</ecNumber>
    </recommendedName>
</protein>
<dbReference type="EMBL" id="CP014245">
    <property type="protein sequence ID" value="AMD20949.1"/>
    <property type="molecule type" value="Genomic_DNA"/>
</dbReference>
<dbReference type="PANTHER" id="PTHR12684">
    <property type="entry name" value="PUTATIVE PHOSPHOTRANSFERASE"/>
    <property type="match status" value="1"/>
</dbReference>
<dbReference type="OrthoDB" id="419694at2759"/>
<dbReference type="GO" id="GO:0006388">
    <property type="term" value="P:tRNA splicing, via endonucleolytic cleavage and ligation"/>
    <property type="evidence" value="ECO:0007669"/>
    <property type="project" value="TreeGrafter"/>
</dbReference>
<evidence type="ECO:0000313" key="8">
    <source>
        <dbReference type="Proteomes" id="UP000243052"/>
    </source>
</evidence>
<dbReference type="GeneID" id="28724221"/>
<evidence type="ECO:0000256" key="4">
    <source>
        <dbReference type="ARBA" id="ARBA00022679"/>
    </source>
</evidence>
<evidence type="ECO:0000256" key="1">
    <source>
        <dbReference type="ARBA" id="ARBA00003343"/>
    </source>
</evidence>
<comment type="function">
    <text evidence="1">Catalyzes the last step of tRNA splicing, the transfer of the splice junction 2'-phosphate from ligated tRNA to NAD to produce ADP-ribose 1''-2'' cyclic phosphate.</text>
</comment>
<comment type="catalytic activity">
    <reaction evidence="6">
        <text>2'-phospho-[ligated tRNA] + NAD(+) = mature tRNA + ADP-alpha-D-ribose 1'',2''-cyclic phosphate + nicotinamide</text>
        <dbReference type="Rhea" id="RHEA:23324"/>
        <dbReference type="Rhea" id="RHEA-COMP:11106"/>
        <dbReference type="Rhea" id="RHEA-COMP:11107"/>
        <dbReference type="ChEBI" id="CHEBI:17154"/>
        <dbReference type="ChEBI" id="CHEBI:57540"/>
        <dbReference type="ChEBI" id="CHEBI:76596"/>
        <dbReference type="ChEBI" id="CHEBI:82883"/>
        <dbReference type="ChEBI" id="CHEBI:85027"/>
        <dbReference type="EC" id="2.7.1.160"/>
    </reaction>
</comment>
<dbReference type="GO" id="GO:0000215">
    <property type="term" value="F:tRNA 2'-phosphotransferase activity"/>
    <property type="evidence" value="ECO:0007669"/>
    <property type="project" value="UniProtKB-EC"/>
</dbReference>
<keyword evidence="8" id="KW-1185">Reference proteome</keyword>
<dbReference type="PANTHER" id="PTHR12684:SF2">
    <property type="entry name" value="TRNA 2'-PHOSPHOTRANSFERASE 1"/>
    <property type="match status" value="1"/>
</dbReference>
<evidence type="ECO:0000256" key="2">
    <source>
        <dbReference type="ARBA" id="ARBA00009836"/>
    </source>
</evidence>
<dbReference type="InterPro" id="IPR042081">
    <property type="entry name" value="RNA_2'-PTrans_C"/>
</dbReference>
<organism evidence="7 8">
    <name type="scientific">Eremothecium sinecaudum</name>
    <dbReference type="NCBI Taxonomy" id="45286"/>
    <lineage>
        <taxon>Eukaryota</taxon>
        <taxon>Fungi</taxon>
        <taxon>Dikarya</taxon>
        <taxon>Ascomycota</taxon>
        <taxon>Saccharomycotina</taxon>
        <taxon>Saccharomycetes</taxon>
        <taxon>Saccharomycetales</taxon>
        <taxon>Saccharomycetaceae</taxon>
        <taxon>Eremothecium</taxon>
    </lineage>
</organism>
<sequence>MPTPDDAKRDILVSKAMSYLLRHGAIKEHLPIDSNGYIPIAAMLSHNRLKTHKCTIGDIHRIVEVNDKKRFHIKVDANGQEHICATQGHSIAQVKPAEGVLERITLQHALPQNLIHGTSINNLLLILESKYIKRMGRNHVHMAVGVTGQDSAVISGMRSSSAVHIYLNKTELVLHNAIYKSKNNVYLSSDDISIALIEKVVIRKSKTLNKSTLETVEIKLKELEVPYETS</sequence>
<reference evidence="7 8" key="1">
    <citation type="submission" date="2016-01" db="EMBL/GenBank/DDBJ databases">
        <title>Genome sequence of the yeast Holleya sinecauda.</title>
        <authorList>
            <person name="Dietrich F.S."/>
        </authorList>
    </citation>
    <scope>NUCLEOTIDE SEQUENCE [LARGE SCALE GENOMIC DNA]</scope>
    <source>
        <strain evidence="7 8">ATCC 58844</strain>
    </source>
</reference>
<evidence type="ECO:0000313" key="7">
    <source>
        <dbReference type="EMBL" id="AMD20949.1"/>
    </source>
</evidence>
<dbReference type="EC" id="2.7.1.160" evidence="3"/>
<dbReference type="RefSeq" id="XP_017987945.1">
    <property type="nucleotide sequence ID" value="XM_018132774.1"/>
</dbReference>
<dbReference type="SUPFAM" id="SSF56399">
    <property type="entry name" value="ADP-ribosylation"/>
    <property type="match status" value="1"/>
</dbReference>
<evidence type="ECO:0000256" key="5">
    <source>
        <dbReference type="ARBA" id="ARBA00023027"/>
    </source>
</evidence>
<dbReference type="AlphaFoldDB" id="A0A0X8HT40"/>
<name>A0A0X8HT40_9SACH</name>
<evidence type="ECO:0000256" key="6">
    <source>
        <dbReference type="ARBA" id="ARBA00047949"/>
    </source>
</evidence>
<dbReference type="Gene3D" id="1.10.10.970">
    <property type="entry name" value="RNA 2'-phosphotransferase, Tpt1/KptA family, N-terminal domain"/>
    <property type="match status" value="1"/>
</dbReference>
<keyword evidence="4" id="KW-0808">Transferase</keyword>
<dbReference type="Gene3D" id="3.20.170.30">
    <property type="match status" value="1"/>
</dbReference>
<dbReference type="FunFam" id="1.10.10.970:FF:000002">
    <property type="entry name" value="Tpt1p"/>
    <property type="match status" value="1"/>
</dbReference>
<dbReference type="InterPro" id="IPR002745">
    <property type="entry name" value="Ptrans_KptA/Tpt1"/>
</dbReference>
<dbReference type="InterPro" id="IPR042080">
    <property type="entry name" value="RNA_2'-PTrans_N"/>
</dbReference>
<dbReference type="Proteomes" id="UP000243052">
    <property type="component" value="Chromosome v"/>
</dbReference>
<keyword evidence="5" id="KW-0520">NAD</keyword>
<gene>
    <name evidence="7" type="ORF">AW171_hschr52878</name>
</gene>
<dbReference type="STRING" id="45286.A0A0X8HT40"/>
<evidence type="ECO:0000256" key="3">
    <source>
        <dbReference type="ARBA" id="ARBA00012007"/>
    </source>
</evidence>